<dbReference type="AlphaFoldDB" id="C1LEP9"/>
<reference evidence="1" key="1">
    <citation type="journal article" date="2009" name="Nature">
        <title>The Schistosoma japonicum genome reveals features of host-parasite interplay.</title>
        <authorList>
            <person name="Liu F."/>
            <person name="Zhou Y."/>
            <person name="Wang Z.Q."/>
            <person name="Lu G."/>
            <person name="Zheng H."/>
            <person name="Brindley P.J."/>
            <person name="McManus D.P."/>
            <person name="Blair D."/>
            <person name="Zhang Q.H."/>
            <person name="Zhong Y."/>
            <person name="Wang S."/>
            <person name="Han Z.G."/>
            <person name="Chen Z."/>
        </authorList>
    </citation>
    <scope>NUCLEOTIDE SEQUENCE</scope>
    <source>
        <strain evidence="1">Anhui</strain>
    </source>
</reference>
<reference evidence="1" key="2">
    <citation type="submission" date="2009-03" db="EMBL/GenBank/DDBJ databases">
        <authorList>
            <person name="Gang L."/>
        </authorList>
    </citation>
    <scope>NUCLEOTIDE SEQUENCE</scope>
    <source>
        <strain evidence="1">Anhui</strain>
    </source>
</reference>
<evidence type="ECO:0000313" key="1">
    <source>
        <dbReference type="EMBL" id="CAX73177.1"/>
    </source>
</evidence>
<accession>C1LEP9</accession>
<dbReference type="EMBL" id="FN317446">
    <property type="protein sequence ID" value="CAX73177.1"/>
    <property type="molecule type" value="mRNA"/>
</dbReference>
<organism evidence="1">
    <name type="scientific">Schistosoma japonicum</name>
    <name type="common">Blood fluke</name>
    <dbReference type="NCBI Taxonomy" id="6182"/>
    <lineage>
        <taxon>Eukaryota</taxon>
        <taxon>Metazoa</taxon>
        <taxon>Spiralia</taxon>
        <taxon>Lophotrochozoa</taxon>
        <taxon>Platyhelminthes</taxon>
        <taxon>Trematoda</taxon>
        <taxon>Digenea</taxon>
        <taxon>Strigeidida</taxon>
        <taxon>Schistosomatoidea</taxon>
        <taxon>Schistosomatidae</taxon>
        <taxon>Schistosoma</taxon>
    </lineage>
</organism>
<sequence>MWLTIDTIKLYLIYRLTIFAKHKFLNVLLKLDYIRRNYHIYHNLLTIW</sequence>
<proteinExistence type="evidence at transcript level"/>
<name>C1LEP9_SCHJA</name>
<protein>
    <submittedName>
        <fullName evidence="1">Hypotheticial protein</fullName>
    </submittedName>
</protein>